<organism evidence="1 2">
    <name type="scientific">Marinobacter segnicrescens</name>
    <dbReference type="NCBI Taxonomy" id="430453"/>
    <lineage>
        <taxon>Bacteria</taxon>
        <taxon>Pseudomonadati</taxon>
        <taxon>Pseudomonadota</taxon>
        <taxon>Gammaproteobacteria</taxon>
        <taxon>Pseudomonadales</taxon>
        <taxon>Marinobacteraceae</taxon>
        <taxon>Marinobacter</taxon>
    </lineage>
</organism>
<gene>
    <name evidence="1" type="ORF">SAMN04487962_1257</name>
</gene>
<evidence type="ECO:0000313" key="1">
    <source>
        <dbReference type="EMBL" id="SET79585.1"/>
    </source>
</evidence>
<accession>A0A1I0H9L2</accession>
<dbReference type="EMBL" id="FOHZ01000025">
    <property type="protein sequence ID" value="SET79585.1"/>
    <property type="molecule type" value="Genomic_DNA"/>
</dbReference>
<dbReference type="STRING" id="430453.SAMN04487962_1257"/>
<dbReference type="AlphaFoldDB" id="A0A1I0H9L2"/>
<keyword evidence="2" id="KW-1185">Reference proteome</keyword>
<name>A0A1I0H9L2_9GAMM</name>
<dbReference type="Proteomes" id="UP000198762">
    <property type="component" value="Unassembled WGS sequence"/>
</dbReference>
<protein>
    <submittedName>
        <fullName evidence="1">Uncharacterized protein</fullName>
    </submittedName>
</protein>
<dbReference type="RefSeq" id="WP_091854375.1">
    <property type="nucleotide sequence ID" value="NZ_FOHZ01000025.1"/>
</dbReference>
<evidence type="ECO:0000313" key="2">
    <source>
        <dbReference type="Proteomes" id="UP000198762"/>
    </source>
</evidence>
<sequence>MAQYKINHICERDQRRAEREALREERRKEYEAANGTMEKPESDKIADLVSEIKKSVEEAKGGCATHEELLYVIGAWAPELGQSVANQCLEHIFLYGTSELKPKGLF</sequence>
<proteinExistence type="predicted"/>
<reference evidence="2" key="1">
    <citation type="submission" date="2016-10" db="EMBL/GenBank/DDBJ databases">
        <authorList>
            <person name="Varghese N."/>
            <person name="Submissions S."/>
        </authorList>
    </citation>
    <scope>NUCLEOTIDE SEQUENCE [LARGE SCALE GENOMIC DNA]</scope>
    <source>
        <strain evidence="2">CGMCC 1.6489</strain>
    </source>
</reference>